<gene>
    <name evidence="3" type="ORF">B0D84_00500</name>
    <name evidence="4" type="ORF">C3L24_13180</name>
</gene>
<keyword evidence="5" id="KW-1185">Reference proteome</keyword>
<sequence length="95" mass="11007">MSRTEPASTPCWIYRSSNKDEMYLYLAREEGFDELPEPLKRLFGTPTLVMNLQLTHRRPLAREDVASVISALDEQGYYLQMPPKLEPRLYEGDGI</sequence>
<dbReference type="InterPro" id="IPR027354">
    <property type="entry name" value="YcgL_dom"/>
</dbReference>
<feature type="domain" description="YcgL" evidence="2">
    <location>
        <begin position="9"/>
        <end position="93"/>
    </location>
</feature>
<comment type="caution">
    <text evidence="3">The sequence shown here is derived from an EMBL/GenBank/DDBJ whole genome shotgun (WGS) entry which is preliminary data.</text>
</comment>
<evidence type="ECO:0000313" key="3">
    <source>
        <dbReference type="EMBL" id="OQX37591.1"/>
    </source>
</evidence>
<dbReference type="AlphaFoldDB" id="A0A657PMB1"/>
<evidence type="ECO:0000256" key="1">
    <source>
        <dbReference type="HAMAP-Rule" id="MF_01866"/>
    </source>
</evidence>
<dbReference type="InterPro" id="IPR038068">
    <property type="entry name" value="YcgL-like_sf"/>
</dbReference>
<dbReference type="EMBL" id="MUIE01000045">
    <property type="protein sequence ID" value="OQX37591.1"/>
    <property type="molecule type" value="Genomic_DNA"/>
</dbReference>
<dbReference type="PANTHER" id="PTHR38109">
    <property type="entry name" value="PROTEIN YCGL"/>
    <property type="match status" value="1"/>
</dbReference>
<reference evidence="3 5" key="1">
    <citation type="submission" date="2017-02" db="EMBL/GenBank/DDBJ databases">
        <title>Novel co-symbiosis in the unique lucinid bivalve Phacoides pectinatus.</title>
        <authorList>
            <person name="Lim S.J."/>
            <person name="Davis B.G."/>
            <person name="Gill D.E."/>
            <person name="Engel A.S."/>
            <person name="Anderson L.C."/>
            <person name="Campbell B.J."/>
        </authorList>
    </citation>
    <scope>NUCLEOTIDE SEQUENCE [LARGE SCALE GENOMIC DNA]</scope>
    <source>
        <strain evidence="3">LUC13016_P6</strain>
    </source>
</reference>
<organism evidence="3 5">
    <name type="scientific">Candidatus Sedimenticola endophacoides</name>
    <dbReference type="NCBI Taxonomy" id="2548426"/>
    <lineage>
        <taxon>Bacteria</taxon>
        <taxon>Pseudomonadati</taxon>
        <taxon>Pseudomonadota</taxon>
        <taxon>Gammaproteobacteria</taxon>
        <taxon>Chromatiales</taxon>
        <taxon>Sedimenticolaceae</taxon>
        <taxon>Sedimenticola</taxon>
    </lineage>
</organism>
<dbReference type="HAMAP" id="MF_01866">
    <property type="entry name" value="UPF0745"/>
    <property type="match status" value="1"/>
</dbReference>
<proteinExistence type="inferred from homology"/>
<dbReference type="Gene3D" id="3.10.510.20">
    <property type="entry name" value="YcgL domain"/>
    <property type="match status" value="1"/>
</dbReference>
<dbReference type="SUPFAM" id="SSF160191">
    <property type="entry name" value="YcgL-like"/>
    <property type="match status" value="1"/>
</dbReference>
<accession>A0A657PMB1</accession>
<reference evidence="4 6" key="2">
    <citation type="submission" date="2018-01" db="EMBL/GenBank/DDBJ databases">
        <title>Novel co-symbiosis in the lucinid bivalve Phacoides pectinatus.</title>
        <authorList>
            <person name="Lim S.J."/>
            <person name="Davis B.G."/>
            <person name="Gill D.E."/>
            <person name="Engel A.S."/>
            <person name="Anderson L.C."/>
            <person name="Campbell B.J."/>
        </authorList>
    </citation>
    <scope>NUCLEOTIDE SEQUENCE [LARGE SCALE GENOMIC DNA]</scope>
    <source>
        <strain evidence="4">N3_P5</strain>
    </source>
</reference>
<evidence type="ECO:0000313" key="6">
    <source>
        <dbReference type="Proteomes" id="UP000250928"/>
    </source>
</evidence>
<dbReference type="EMBL" id="PQCO01000316">
    <property type="protein sequence ID" value="PUD98225.1"/>
    <property type="molecule type" value="Genomic_DNA"/>
</dbReference>
<dbReference type="Pfam" id="PF05166">
    <property type="entry name" value="YcgL"/>
    <property type="match status" value="1"/>
</dbReference>
<evidence type="ECO:0000259" key="2">
    <source>
        <dbReference type="PROSITE" id="PS51648"/>
    </source>
</evidence>
<evidence type="ECO:0000313" key="4">
    <source>
        <dbReference type="EMBL" id="PUD98225.1"/>
    </source>
</evidence>
<dbReference type="PROSITE" id="PS51648">
    <property type="entry name" value="YCGL"/>
    <property type="match status" value="1"/>
</dbReference>
<name>A0A657PMB1_9GAMM</name>
<protein>
    <recommendedName>
        <fullName evidence="1">YcgL domain-containing protein B0D84_00500</fullName>
    </recommendedName>
</protein>
<evidence type="ECO:0000313" key="5">
    <source>
        <dbReference type="Proteomes" id="UP000243361"/>
    </source>
</evidence>
<dbReference type="Proteomes" id="UP000250928">
    <property type="component" value="Unassembled WGS sequence"/>
</dbReference>
<dbReference type="Proteomes" id="UP000243361">
    <property type="component" value="Unassembled WGS sequence"/>
</dbReference>
<dbReference type="PANTHER" id="PTHR38109:SF1">
    <property type="entry name" value="PROTEIN YCGL"/>
    <property type="match status" value="1"/>
</dbReference>